<feature type="compositionally biased region" description="Polar residues" evidence="1">
    <location>
        <begin position="28"/>
        <end position="53"/>
    </location>
</feature>
<dbReference type="HOGENOM" id="CLU_2833035_0_0_1"/>
<name>A0A0C3QDP0_9AGAM</name>
<dbReference type="AlphaFoldDB" id="A0A0C3QDP0"/>
<evidence type="ECO:0000313" key="3">
    <source>
        <dbReference type="Proteomes" id="UP000054248"/>
    </source>
</evidence>
<organism evidence="2 3">
    <name type="scientific">Tulasnella calospora MUT 4182</name>
    <dbReference type="NCBI Taxonomy" id="1051891"/>
    <lineage>
        <taxon>Eukaryota</taxon>
        <taxon>Fungi</taxon>
        <taxon>Dikarya</taxon>
        <taxon>Basidiomycota</taxon>
        <taxon>Agaricomycotina</taxon>
        <taxon>Agaricomycetes</taxon>
        <taxon>Cantharellales</taxon>
        <taxon>Tulasnellaceae</taxon>
        <taxon>Tulasnella</taxon>
    </lineage>
</organism>
<keyword evidence="3" id="KW-1185">Reference proteome</keyword>
<evidence type="ECO:0000313" key="2">
    <source>
        <dbReference type="EMBL" id="KIO22934.1"/>
    </source>
</evidence>
<accession>A0A0C3QDP0</accession>
<reference evidence="3" key="2">
    <citation type="submission" date="2015-01" db="EMBL/GenBank/DDBJ databases">
        <title>Evolutionary Origins and Diversification of the Mycorrhizal Mutualists.</title>
        <authorList>
            <consortium name="DOE Joint Genome Institute"/>
            <consortium name="Mycorrhizal Genomics Consortium"/>
            <person name="Kohler A."/>
            <person name="Kuo A."/>
            <person name="Nagy L.G."/>
            <person name="Floudas D."/>
            <person name="Copeland A."/>
            <person name="Barry K.W."/>
            <person name="Cichocki N."/>
            <person name="Veneault-Fourrey C."/>
            <person name="LaButti K."/>
            <person name="Lindquist E.A."/>
            <person name="Lipzen A."/>
            <person name="Lundell T."/>
            <person name="Morin E."/>
            <person name="Murat C."/>
            <person name="Riley R."/>
            <person name="Ohm R."/>
            <person name="Sun H."/>
            <person name="Tunlid A."/>
            <person name="Henrissat B."/>
            <person name="Grigoriev I.V."/>
            <person name="Hibbett D.S."/>
            <person name="Martin F."/>
        </authorList>
    </citation>
    <scope>NUCLEOTIDE SEQUENCE [LARGE SCALE GENOMIC DNA]</scope>
    <source>
        <strain evidence="3">MUT 4182</strain>
    </source>
</reference>
<reference evidence="2 3" key="1">
    <citation type="submission" date="2014-04" db="EMBL/GenBank/DDBJ databases">
        <authorList>
            <consortium name="DOE Joint Genome Institute"/>
            <person name="Kuo A."/>
            <person name="Girlanda M."/>
            <person name="Perotto S."/>
            <person name="Kohler A."/>
            <person name="Nagy L.G."/>
            <person name="Floudas D."/>
            <person name="Copeland A."/>
            <person name="Barry K.W."/>
            <person name="Cichocki N."/>
            <person name="Veneault-Fourrey C."/>
            <person name="LaButti K."/>
            <person name="Lindquist E.A."/>
            <person name="Lipzen A."/>
            <person name="Lundell T."/>
            <person name="Morin E."/>
            <person name="Murat C."/>
            <person name="Sun H."/>
            <person name="Tunlid A."/>
            <person name="Henrissat B."/>
            <person name="Grigoriev I.V."/>
            <person name="Hibbett D.S."/>
            <person name="Martin F."/>
            <person name="Nordberg H.P."/>
            <person name="Cantor M.N."/>
            <person name="Hua S.X."/>
        </authorList>
    </citation>
    <scope>NUCLEOTIDE SEQUENCE [LARGE SCALE GENOMIC DNA]</scope>
    <source>
        <strain evidence="2 3">MUT 4182</strain>
    </source>
</reference>
<evidence type="ECO:0000256" key="1">
    <source>
        <dbReference type="SAM" id="MobiDB-lite"/>
    </source>
</evidence>
<dbReference type="EMBL" id="KN823097">
    <property type="protein sequence ID" value="KIO22934.1"/>
    <property type="molecule type" value="Genomic_DNA"/>
</dbReference>
<feature type="region of interest" description="Disordered" evidence="1">
    <location>
        <begin position="25"/>
        <end position="66"/>
    </location>
</feature>
<sequence length="66" mass="7311">MVLVTQKPIQKVCYKSHDTNIHEKPIRSLTSLRTSKPCVQSQARGSQISTGSKTGFRRSLRGPTGK</sequence>
<gene>
    <name evidence="2" type="ORF">M407DRAFT_244985</name>
</gene>
<dbReference type="Proteomes" id="UP000054248">
    <property type="component" value="Unassembled WGS sequence"/>
</dbReference>
<protein>
    <submittedName>
        <fullName evidence="2">Uncharacterized protein</fullName>
    </submittedName>
</protein>
<proteinExistence type="predicted"/>